<reference evidence="4" key="1">
    <citation type="submission" date="2018-02" db="EMBL/GenBank/DDBJ databases">
        <authorList>
            <person name="Cohen D.B."/>
            <person name="Kent A.D."/>
        </authorList>
    </citation>
    <scope>NUCLEOTIDE SEQUENCE</scope>
</reference>
<feature type="compositionally biased region" description="Basic and acidic residues" evidence="1">
    <location>
        <begin position="670"/>
        <end position="682"/>
    </location>
</feature>
<evidence type="ECO:0000256" key="2">
    <source>
        <dbReference type="SAM" id="SignalP"/>
    </source>
</evidence>
<sequence length="1280" mass="141959">MVKALSARVFIRVFEVCWSLVLIPPNGLPCKKVAEMAAIRIHVPSKLSFYLWLELCPSRESAVAPFPRLLCRKALATVVGTRNFPTADSPLLSMASSSSHPPPDTAMASGDDSEIPTADAGTMDTGSVGDESVDGSRFSPVPEDDREDFVFPLLDPWYDNGGNFPYIPNKVSLPPSNWEWMLRGQEATADQVWVPPLSSISDLKIQRGDMQPVPIDFEFPCSAAADWFHWVADEFLDVKFCALLERAGVAEAILLSRSCNMYRDTEMLRQILRRWCTSTHTFFFSWGELTITLEDVENHWLLPVLGDMDPFAVEMSEEETLVEQALMARASTRINAWSVYFAKGTEPPIRRAAFVAYWLYSICLDEVRGGSCHFITTCFNTSALQTFLWERSLNYQEIGNDNSQIREKYRNMSRHILSRYPDLKTNLPLVYRWVSFRGKDSDLVPSLDFEECILWRPYSYRYADFSCHSVLYWFSDIASQSFELSPDDTRSLTYLSAVNPGWLPVWSDKGVEYTHYCPNRVRRQFGLDQSVPGSPSETLPRTPSIAPFLNDQAFDYWSQSVSRMVIPCGGRLGICTVAMQEYWLRVAAAMTDYVKQGRGTRVPLPNHHAHPLETVTLSPPTQTAISYAERQGLGFAEWDGSRDGWILYSTAFPSGWKESVKVVEERLRLDSKRGKGGKKIDSGKGASSPAASKQKPKSAAKTTSKRPKVAMDMSMIPPSELGDRPLMAPGTSKKKKSAAGTSKSQKKPAADPPVESYRRHFPSFKRDGSLQQSLPLRLKKESAVPTPPSTMYGRTRSKRKAAEEQVRSQAKRKVGDEGEGSDQAPIVIEEVSGGDDVVDAGVGTTEASESIVERQEVELKPTDDVAAKDSPIDWTDSDDAMADEALGVTVSDEAVLVMADEAVQSTTSIMAEEAPGEIPVSMADVVPEAHEVTPIMADEDPCRRIKTLILLIQRRRLRMSLNHFRLFHLRNSVMSPCTIDPIELHSDPPFARMTSVMEGISLFGVAPHFERILREESSPMVISDRSSSGILIGGQVPALEGTPIQDADDRGMADTEVRGVDVVPEDVEAPVLMEKESIAHVVSAAPSSSQTQSAVEVIIPGRVAAFFASFEERAPNPYPDWHFWKFEGPLVAYGNFWVYQDAVPLLQGLSAKFGDFTTHFKFGAGFGGPMLSLLGSVLADMRRTSFKTLSESKILSWRSVVQDLIAVGFDLDFLLEHLRKVARKFFGEAIASEMKVVQEQISSLQSTLAVLVSYQGELMSAAAASPKTVEVASPIDGLFD</sequence>
<dbReference type="AlphaFoldDB" id="A0A2N9F3E1"/>
<dbReference type="PANTHER" id="PTHR46033">
    <property type="entry name" value="PROTEIN MAIN-LIKE 2"/>
    <property type="match status" value="1"/>
</dbReference>
<accession>A0A2N9F3E1</accession>
<proteinExistence type="predicted"/>
<feature type="signal peptide" evidence="2">
    <location>
        <begin position="1"/>
        <end position="19"/>
    </location>
</feature>
<feature type="compositionally biased region" description="Low complexity" evidence="1">
    <location>
        <begin position="90"/>
        <end position="99"/>
    </location>
</feature>
<dbReference type="GO" id="GO:0010073">
    <property type="term" value="P:meristem maintenance"/>
    <property type="evidence" value="ECO:0007669"/>
    <property type="project" value="InterPro"/>
</dbReference>
<feature type="domain" description="Aminotransferase-like plant mobile" evidence="3">
    <location>
        <begin position="248"/>
        <end position="360"/>
    </location>
</feature>
<evidence type="ECO:0000313" key="4">
    <source>
        <dbReference type="EMBL" id="SPC81314.1"/>
    </source>
</evidence>
<dbReference type="PANTHER" id="PTHR46033:SF80">
    <property type="entry name" value="PROTEIN MAIN-LIKE 2-LIKE"/>
    <property type="match status" value="1"/>
</dbReference>
<keyword evidence="2" id="KW-0732">Signal</keyword>
<feature type="compositionally biased region" description="Low complexity" evidence="1">
    <location>
        <begin position="683"/>
        <end position="693"/>
    </location>
</feature>
<dbReference type="InterPro" id="IPR019557">
    <property type="entry name" value="AminoTfrase-like_pln_mobile"/>
</dbReference>
<gene>
    <name evidence="4" type="ORF">FSB_LOCUS9196</name>
</gene>
<dbReference type="EMBL" id="OIVN01000506">
    <property type="protein sequence ID" value="SPC81314.1"/>
    <property type="molecule type" value="Genomic_DNA"/>
</dbReference>
<evidence type="ECO:0000259" key="3">
    <source>
        <dbReference type="Pfam" id="PF10536"/>
    </source>
</evidence>
<dbReference type="InterPro" id="IPR044824">
    <property type="entry name" value="MAIN-like"/>
</dbReference>
<feature type="compositionally biased region" description="Basic residues" evidence="1">
    <location>
        <begin position="694"/>
        <end position="708"/>
    </location>
</feature>
<name>A0A2N9F3E1_FAGSY</name>
<organism evidence="4">
    <name type="scientific">Fagus sylvatica</name>
    <name type="common">Beechnut</name>
    <dbReference type="NCBI Taxonomy" id="28930"/>
    <lineage>
        <taxon>Eukaryota</taxon>
        <taxon>Viridiplantae</taxon>
        <taxon>Streptophyta</taxon>
        <taxon>Embryophyta</taxon>
        <taxon>Tracheophyta</taxon>
        <taxon>Spermatophyta</taxon>
        <taxon>Magnoliopsida</taxon>
        <taxon>eudicotyledons</taxon>
        <taxon>Gunneridae</taxon>
        <taxon>Pentapetalae</taxon>
        <taxon>rosids</taxon>
        <taxon>fabids</taxon>
        <taxon>Fagales</taxon>
        <taxon>Fagaceae</taxon>
        <taxon>Fagus</taxon>
    </lineage>
</organism>
<feature type="region of interest" description="Disordered" evidence="1">
    <location>
        <begin position="90"/>
        <end position="144"/>
    </location>
</feature>
<feature type="region of interest" description="Disordered" evidence="1">
    <location>
        <begin position="670"/>
        <end position="822"/>
    </location>
</feature>
<feature type="chain" id="PRO_5014821959" description="Aminotransferase-like plant mobile domain-containing protein" evidence="2">
    <location>
        <begin position="20"/>
        <end position="1280"/>
    </location>
</feature>
<dbReference type="Pfam" id="PF10536">
    <property type="entry name" value="PMD"/>
    <property type="match status" value="1"/>
</dbReference>
<protein>
    <recommendedName>
        <fullName evidence="3">Aminotransferase-like plant mobile domain-containing protein</fullName>
    </recommendedName>
</protein>
<evidence type="ECO:0000256" key="1">
    <source>
        <dbReference type="SAM" id="MobiDB-lite"/>
    </source>
</evidence>